<gene>
    <name evidence="2" type="ORF">HMPREF0765_2432</name>
</gene>
<keyword evidence="1" id="KW-0472">Membrane</keyword>
<protein>
    <submittedName>
        <fullName evidence="2">Uncharacterized protein</fullName>
    </submittedName>
</protein>
<feature type="transmembrane region" description="Helical" evidence="1">
    <location>
        <begin position="7"/>
        <end position="24"/>
    </location>
</feature>
<sequence length="63" mass="7252">MKNKIGFNLVFALIAFPIGLALLREFDFQTFTFKKTALGILYLITFIACVFFMLRKNKIDGNN</sequence>
<dbReference type="EMBL" id="ACHB01000057">
    <property type="protein sequence ID" value="EEI91972.1"/>
    <property type="molecule type" value="Genomic_DNA"/>
</dbReference>
<evidence type="ECO:0000256" key="1">
    <source>
        <dbReference type="SAM" id="Phobius"/>
    </source>
</evidence>
<keyword evidence="1" id="KW-1133">Transmembrane helix</keyword>
<dbReference type="AlphaFoldDB" id="C2FYM6"/>
<evidence type="ECO:0000313" key="2">
    <source>
        <dbReference type="EMBL" id="EEI91972.1"/>
    </source>
</evidence>
<keyword evidence="1" id="KW-0812">Transmembrane</keyword>
<reference evidence="2 3" key="1">
    <citation type="submission" date="2009-01" db="EMBL/GenBank/DDBJ databases">
        <authorList>
            <person name="Qin X."/>
            <person name="Bachman B."/>
            <person name="Battles P."/>
            <person name="Bell A."/>
            <person name="Bess C."/>
            <person name="Bickham C."/>
            <person name="Chaboub L."/>
            <person name="Chen D."/>
            <person name="Coyle M."/>
            <person name="Deiros D.R."/>
            <person name="Dinh H."/>
            <person name="Forbes L."/>
            <person name="Fowler G."/>
            <person name="Francisco L."/>
            <person name="Fu Q."/>
            <person name="Gubbala S."/>
            <person name="Hale W."/>
            <person name="Han Y."/>
            <person name="Hemphill L."/>
            <person name="Highlander S.K."/>
            <person name="Hirani K."/>
            <person name="Hogues M."/>
            <person name="Jackson L."/>
            <person name="Jakkamsetti A."/>
            <person name="Javaid M."/>
            <person name="Jiang H."/>
            <person name="Korchina V."/>
            <person name="Kovar C."/>
            <person name="Lara F."/>
            <person name="Lee S."/>
            <person name="Mata R."/>
            <person name="Mathew T."/>
            <person name="Moen C."/>
            <person name="Morales K."/>
            <person name="Munidasa M."/>
            <person name="Nazareth L."/>
            <person name="Ngo R."/>
            <person name="Nguyen L."/>
            <person name="Okwuonu G."/>
            <person name="Ongeri F."/>
            <person name="Patil S."/>
            <person name="Petrosino J."/>
            <person name="Pham C."/>
            <person name="Pham P."/>
            <person name="Pu L.-L."/>
            <person name="Puazo M."/>
            <person name="Raj R."/>
            <person name="Reid J."/>
            <person name="Rouhana J."/>
            <person name="Saada N."/>
            <person name="Shang Y."/>
            <person name="Simmons D."/>
            <person name="Thornton R."/>
            <person name="Warren J."/>
            <person name="Weissenberger G."/>
            <person name="Zhang J."/>
            <person name="Zhang L."/>
            <person name="Zhou C."/>
            <person name="Zhu D."/>
            <person name="Muzny D."/>
            <person name="Worley K."/>
            <person name="Gibbs R."/>
        </authorList>
    </citation>
    <scope>NUCLEOTIDE SEQUENCE [LARGE SCALE GENOMIC DNA]</scope>
    <source>
        <strain evidence="2 3">ATCC 33300</strain>
    </source>
</reference>
<name>C2FYM6_SPHSI</name>
<comment type="caution">
    <text evidence="2">The sequence shown here is derived from an EMBL/GenBank/DDBJ whole genome shotgun (WGS) entry which is preliminary data.</text>
</comment>
<dbReference type="HOGENOM" id="CLU_2934081_0_0_10"/>
<organism evidence="2 3">
    <name type="scientific">Sphingobacterium spiritivorum ATCC 33300</name>
    <dbReference type="NCBI Taxonomy" id="525372"/>
    <lineage>
        <taxon>Bacteria</taxon>
        <taxon>Pseudomonadati</taxon>
        <taxon>Bacteroidota</taxon>
        <taxon>Sphingobacteriia</taxon>
        <taxon>Sphingobacteriales</taxon>
        <taxon>Sphingobacteriaceae</taxon>
        <taxon>Sphingobacterium</taxon>
    </lineage>
</organism>
<dbReference type="Proteomes" id="UP000006241">
    <property type="component" value="Unassembled WGS sequence"/>
</dbReference>
<feature type="transmembrane region" description="Helical" evidence="1">
    <location>
        <begin position="36"/>
        <end position="54"/>
    </location>
</feature>
<dbReference type="RefSeq" id="WP_003010894.1">
    <property type="nucleotide sequence ID" value="NZ_GG668633.1"/>
</dbReference>
<accession>C2FYM6</accession>
<proteinExistence type="predicted"/>
<evidence type="ECO:0000313" key="3">
    <source>
        <dbReference type="Proteomes" id="UP000006241"/>
    </source>
</evidence>